<gene>
    <name evidence="2" type="ORF">A9K55_003560</name>
</gene>
<feature type="compositionally biased region" description="Polar residues" evidence="1">
    <location>
        <begin position="77"/>
        <end position="86"/>
    </location>
</feature>
<feature type="compositionally biased region" description="Polar residues" evidence="1">
    <location>
        <begin position="94"/>
        <end position="112"/>
    </location>
</feature>
<evidence type="ECO:0000313" key="2">
    <source>
        <dbReference type="EMBL" id="ATY59456.1"/>
    </source>
</evidence>
<feature type="region of interest" description="Disordered" evidence="1">
    <location>
        <begin position="1"/>
        <end position="23"/>
    </location>
</feature>
<name>A0A2H4S8L4_CORMI</name>
<dbReference type="OrthoDB" id="5377226at2759"/>
<dbReference type="VEuPathDB" id="FungiDB:A9K55_003560"/>
<proteinExistence type="predicted"/>
<sequence length="259" mass="28348">MPFVGGDSPPPARSKRRWQDYDNDDDSNNIFALYSYNVDESCSFGGSHHPPFGLSARRMAAPTSKRTRLDHDDPADATSNITSSELTPRHRCRPSQQAQNKKTPQISSTSAYQHRPARSVVLAPCHICLRRPTKKSDLDSFAPCEGCCAQTCFVCIRQCHGRGDLASVLSEQEALSRSFCMEDADDGPAPADPDGRPPTEPPPELPTQAQTRQKQPEWAACGHRSVVCSRCCVEKGPEGEVVCLGCLLGDNAPEDIMTF</sequence>
<dbReference type="EMBL" id="CP023322">
    <property type="protein sequence ID" value="ATY59456.1"/>
    <property type="molecule type" value="Genomic_DNA"/>
</dbReference>
<dbReference type="AlphaFoldDB" id="A0A2H4S8L4"/>
<feature type="region of interest" description="Disordered" evidence="1">
    <location>
        <begin position="60"/>
        <end position="115"/>
    </location>
</feature>
<accession>A0A2H4S8L4</accession>
<feature type="region of interest" description="Disordered" evidence="1">
    <location>
        <begin position="181"/>
        <end position="213"/>
    </location>
</feature>
<protein>
    <submittedName>
        <fullName evidence="2">Uncharacterized protein</fullName>
    </submittedName>
</protein>
<dbReference type="VEuPathDB" id="FungiDB:CCM_06202"/>
<evidence type="ECO:0000313" key="3">
    <source>
        <dbReference type="Proteomes" id="UP000323067"/>
    </source>
</evidence>
<dbReference type="Proteomes" id="UP000323067">
    <property type="component" value="Chromosome iv"/>
</dbReference>
<feature type="compositionally biased region" description="Pro residues" evidence="1">
    <location>
        <begin position="196"/>
        <end position="205"/>
    </location>
</feature>
<evidence type="ECO:0000256" key="1">
    <source>
        <dbReference type="SAM" id="MobiDB-lite"/>
    </source>
</evidence>
<reference evidence="2 3" key="1">
    <citation type="journal article" date="2017" name="BMC Genomics">
        <title>Chromosome level assembly and secondary metabolite potential of the parasitic fungus Cordyceps militaris.</title>
        <authorList>
            <person name="Kramer G.J."/>
            <person name="Nodwell J.R."/>
        </authorList>
    </citation>
    <scope>NUCLEOTIDE SEQUENCE [LARGE SCALE GENOMIC DNA]</scope>
    <source>
        <strain evidence="2 3">ATCC 34164</strain>
    </source>
</reference>
<organism evidence="2 3">
    <name type="scientific">Cordyceps militaris</name>
    <name type="common">Caterpillar fungus</name>
    <name type="synonym">Clavaria militaris</name>
    <dbReference type="NCBI Taxonomy" id="73501"/>
    <lineage>
        <taxon>Eukaryota</taxon>
        <taxon>Fungi</taxon>
        <taxon>Dikarya</taxon>
        <taxon>Ascomycota</taxon>
        <taxon>Pezizomycotina</taxon>
        <taxon>Sordariomycetes</taxon>
        <taxon>Hypocreomycetidae</taxon>
        <taxon>Hypocreales</taxon>
        <taxon>Cordycipitaceae</taxon>
        <taxon>Cordyceps</taxon>
    </lineage>
</organism>